<dbReference type="InterPro" id="IPR058163">
    <property type="entry name" value="LysR-type_TF_proteobact-type"/>
</dbReference>
<keyword evidence="2" id="KW-0805">Transcription regulation</keyword>
<sequence length="304" mass="33583">MVNKLELLRSFVRVTELSSFTQAGESLGLPKSTVSEHIQLLEALVGARLLHRTTRRVRATQDGLVLYERSLDMLANMDELEGLFRQDGLVLTGRLRIDMPAGFARSLVLPHLGEFMQRHPQVQIEISCTDRRVDIVREGFDCVLRVGELTDATHVARRLGQLPMINCASPAYLAAHGTPHTPEELAGHYLVHYVSVLGTRAEGFTYLRQGKPVDLELPAMVTVNNVDAYNAACLAGLGIIQAPSIGLSEHVAAGRLVAILADYPPPSMDVSLLYAHRHYLPRRARVFMDWLAELIGQAIAPPSR</sequence>
<dbReference type="PROSITE" id="PS50931">
    <property type="entry name" value="HTH_LYSR"/>
    <property type="match status" value="1"/>
</dbReference>
<dbReference type="OrthoDB" id="9786526at2"/>
<dbReference type="InterPro" id="IPR036388">
    <property type="entry name" value="WH-like_DNA-bd_sf"/>
</dbReference>
<dbReference type="Gene3D" id="1.10.10.10">
    <property type="entry name" value="Winged helix-like DNA-binding domain superfamily/Winged helix DNA-binding domain"/>
    <property type="match status" value="1"/>
</dbReference>
<evidence type="ECO:0000313" key="7">
    <source>
        <dbReference type="Proteomes" id="UP000294555"/>
    </source>
</evidence>
<accession>A0A4R1NN67</accession>
<dbReference type="FunFam" id="3.40.190.290:FF:000001">
    <property type="entry name" value="Transcriptional regulator, LysR family"/>
    <property type="match status" value="1"/>
</dbReference>
<evidence type="ECO:0000256" key="3">
    <source>
        <dbReference type="ARBA" id="ARBA00023125"/>
    </source>
</evidence>
<comment type="caution">
    <text evidence="6">The sequence shown here is derived from an EMBL/GenBank/DDBJ whole genome shotgun (WGS) entry which is preliminary data.</text>
</comment>
<dbReference type="InterPro" id="IPR036390">
    <property type="entry name" value="WH_DNA-bd_sf"/>
</dbReference>
<dbReference type="AlphaFoldDB" id="A0A4R1NN67"/>
<proteinExistence type="inferred from homology"/>
<dbReference type="Gene3D" id="3.40.190.290">
    <property type="match status" value="1"/>
</dbReference>
<dbReference type="Pfam" id="PF03466">
    <property type="entry name" value="LysR_substrate"/>
    <property type="match status" value="1"/>
</dbReference>
<dbReference type="PANTHER" id="PTHR30537">
    <property type="entry name" value="HTH-TYPE TRANSCRIPTIONAL REGULATOR"/>
    <property type="match status" value="1"/>
</dbReference>
<dbReference type="Proteomes" id="UP000294555">
    <property type="component" value="Unassembled WGS sequence"/>
</dbReference>
<dbReference type="PANTHER" id="PTHR30537:SF72">
    <property type="entry name" value="LYSR FAMILY TRANSCRIPTIONAL REGULATOR"/>
    <property type="match status" value="1"/>
</dbReference>
<dbReference type="FunFam" id="1.10.10.10:FF:000001">
    <property type="entry name" value="LysR family transcriptional regulator"/>
    <property type="match status" value="1"/>
</dbReference>
<dbReference type="Pfam" id="PF00126">
    <property type="entry name" value="HTH_1"/>
    <property type="match status" value="1"/>
</dbReference>
<gene>
    <name evidence="6" type="ORF">EZJ58_3956</name>
</gene>
<dbReference type="GO" id="GO:0006351">
    <property type="term" value="P:DNA-templated transcription"/>
    <property type="evidence" value="ECO:0007669"/>
    <property type="project" value="TreeGrafter"/>
</dbReference>
<dbReference type="RefSeq" id="WP_132924593.1">
    <property type="nucleotide sequence ID" value="NZ_SJOI01000001.1"/>
</dbReference>
<dbReference type="GO" id="GO:0043565">
    <property type="term" value="F:sequence-specific DNA binding"/>
    <property type="evidence" value="ECO:0007669"/>
    <property type="project" value="TreeGrafter"/>
</dbReference>
<evidence type="ECO:0000256" key="4">
    <source>
        <dbReference type="ARBA" id="ARBA00023163"/>
    </source>
</evidence>
<comment type="similarity">
    <text evidence="1">Belongs to the LysR transcriptional regulatory family.</text>
</comment>
<protein>
    <submittedName>
        <fullName evidence="6">DNA-binding transcriptional LysR family regulator</fullName>
    </submittedName>
</protein>
<feature type="domain" description="HTH lysR-type" evidence="5">
    <location>
        <begin position="1"/>
        <end position="60"/>
    </location>
</feature>
<keyword evidence="4" id="KW-0804">Transcription</keyword>
<evidence type="ECO:0000259" key="5">
    <source>
        <dbReference type="PROSITE" id="PS50931"/>
    </source>
</evidence>
<dbReference type="CDD" id="cd08472">
    <property type="entry name" value="PBP2_CrgA_like_3"/>
    <property type="match status" value="1"/>
</dbReference>
<dbReference type="InterPro" id="IPR000847">
    <property type="entry name" value="LysR_HTH_N"/>
</dbReference>
<evidence type="ECO:0000256" key="1">
    <source>
        <dbReference type="ARBA" id="ARBA00009437"/>
    </source>
</evidence>
<dbReference type="EMBL" id="SJOI01000001">
    <property type="protein sequence ID" value="TCL05740.1"/>
    <property type="molecule type" value="Genomic_DNA"/>
</dbReference>
<keyword evidence="3 6" id="KW-0238">DNA-binding</keyword>
<keyword evidence="7" id="KW-1185">Reference proteome</keyword>
<reference evidence="6 7" key="1">
    <citation type="submission" date="2019-02" db="EMBL/GenBank/DDBJ databases">
        <title>Investigation of anaerobic lignin degradation for improved lignocellulosic biofuels.</title>
        <authorList>
            <person name="Deangelis K."/>
        </authorList>
    </citation>
    <scope>NUCLEOTIDE SEQUENCE [LARGE SCALE GENOMIC DNA]</scope>
    <source>
        <strain evidence="6 7">159R</strain>
    </source>
</reference>
<dbReference type="SUPFAM" id="SSF46785">
    <property type="entry name" value="Winged helix' DNA-binding domain"/>
    <property type="match status" value="1"/>
</dbReference>
<name>A0A4R1NN67_9GAMM</name>
<evidence type="ECO:0000313" key="6">
    <source>
        <dbReference type="EMBL" id="TCL05740.1"/>
    </source>
</evidence>
<dbReference type="GO" id="GO:0003700">
    <property type="term" value="F:DNA-binding transcription factor activity"/>
    <property type="evidence" value="ECO:0007669"/>
    <property type="project" value="InterPro"/>
</dbReference>
<dbReference type="InterPro" id="IPR005119">
    <property type="entry name" value="LysR_subst-bd"/>
</dbReference>
<organism evidence="6 7">
    <name type="scientific">Sodalis ligni</name>
    <dbReference type="NCBI Taxonomy" id="2697027"/>
    <lineage>
        <taxon>Bacteria</taxon>
        <taxon>Pseudomonadati</taxon>
        <taxon>Pseudomonadota</taxon>
        <taxon>Gammaproteobacteria</taxon>
        <taxon>Enterobacterales</taxon>
        <taxon>Bruguierivoracaceae</taxon>
        <taxon>Sodalis</taxon>
    </lineage>
</organism>
<dbReference type="SUPFAM" id="SSF53850">
    <property type="entry name" value="Periplasmic binding protein-like II"/>
    <property type="match status" value="1"/>
</dbReference>
<evidence type="ECO:0000256" key="2">
    <source>
        <dbReference type="ARBA" id="ARBA00023015"/>
    </source>
</evidence>